<dbReference type="InterPro" id="IPR027417">
    <property type="entry name" value="P-loop_NTPase"/>
</dbReference>
<dbReference type="OrthoDB" id="5243870at2"/>
<dbReference type="Gene3D" id="3.40.50.300">
    <property type="entry name" value="P-loop containing nucleotide triphosphate hydrolases"/>
    <property type="match status" value="1"/>
</dbReference>
<accession>A0A366LV49</accession>
<feature type="region of interest" description="Disordered" evidence="1">
    <location>
        <begin position="219"/>
        <end position="300"/>
    </location>
</feature>
<dbReference type="RefSeq" id="WP_113983237.1">
    <property type="nucleotide sequence ID" value="NZ_QMEY01000012.1"/>
</dbReference>
<evidence type="ECO:0000313" key="3">
    <source>
        <dbReference type="Proteomes" id="UP000253303"/>
    </source>
</evidence>
<dbReference type="EMBL" id="QMEY01000012">
    <property type="protein sequence ID" value="RBQ17229.1"/>
    <property type="molecule type" value="Genomic_DNA"/>
</dbReference>
<keyword evidence="3" id="KW-1185">Reference proteome</keyword>
<comment type="caution">
    <text evidence="2">The sequence shown here is derived from an EMBL/GenBank/DDBJ whole genome shotgun (WGS) entry which is preliminary data.</text>
</comment>
<evidence type="ECO:0000313" key="2">
    <source>
        <dbReference type="EMBL" id="RBQ17229.1"/>
    </source>
</evidence>
<name>A0A366LV49_9ACTN</name>
<gene>
    <name evidence="2" type="ORF">DP939_25110</name>
</gene>
<dbReference type="SUPFAM" id="SSF52540">
    <property type="entry name" value="P-loop containing nucleoside triphosphate hydrolases"/>
    <property type="match status" value="1"/>
</dbReference>
<protein>
    <submittedName>
        <fullName evidence="2">Uncharacterized protein</fullName>
    </submittedName>
</protein>
<dbReference type="Proteomes" id="UP000253303">
    <property type="component" value="Unassembled WGS sequence"/>
</dbReference>
<evidence type="ECO:0000256" key="1">
    <source>
        <dbReference type="SAM" id="MobiDB-lite"/>
    </source>
</evidence>
<organism evidence="2 3">
    <name type="scientific">Spongiactinospora rosea</name>
    <dbReference type="NCBI Taxonomy" id="2248750"/>
    <lineage>
        <taxon>Bacteria</taxon>
        <taxon>Bacillati</taxon>
        <taxon>Actinomycetota</taxon>
        <taxon>Actinomycetes</taxon>
        <taxon>Streptosporangiales</taxon>
        <taxon>Streptosporangiaceae</taxon>
        <taxon>Spongiactinospora</taxon>
    </lineage>
</organism>
<dbReference type="AlphaFoldDB" id="A0A366LV49"/>
<feature type="compositionally biased region" description="Low complexity" evidence="1">
    <location>
        <begin position="256"/>
        <end position="270"/>
    </location>
</feature>
<sequence length="300" mass="30921">MTTTVLAVASLWPTEALVAECDPAGGTIVPGMLGGNVPDTANIADLAADPGSVGEQAVAVDGAAGHWLVLPGLPDPRFAVGMDAAWGPIGQALAECGLDVVADLGRIGGRDVAYPLLAAADLLVLVMRPTLRQVAAALPRLEVVRRSIGDQLPIAVAVIGYGSYSHRHIARVLECEVLGVVPEDPRTARVLSEGAPAGRWYRNAPLRQGAHRLGKAIRRRTVPATPSTSFAGPPPSARTAPALALKTPGSGRTLQAASADGGPSPGPASGRMTNRAGRSETTTAKARLRPYTSSGRRETR</sequence>
<proteinExistence type="predicted"/>
<reference evidence="2 3" key="1">
    <citation type="submission" date="2018-06" db="EMBL/GenBank/DDBJ databases">
        <title>Sphaerisporangium craniellae sp. nov., isolated from a marine sponge in the South China Sea.</title>
        <authorList>
            <person name="Li L."/>
        </authorList>
    </citation>
    <scope>NUCLEOTIDE SEQUENCE [LARGE SCALE GENOMIC DNA]</scope>
    <source>
        <strain evidence="2 3">LHW63015</strain>
    </source>
</reference>